<dbReference type="eggNOG" id="KOG4160">
    <property type="taxonomic scope" value="Eukaryota"/>
</dbReference>
<reference evidence="3 4" key="1">
    <citation type="journal article" date="2007" name="Nature">
        <title>Genome of the marsupial Monodelphis domestica reveals innovation in non-coding sequences.</title>
        <authorList>
            <person name="Mikkelsen T.S."/>
            <person name="Wakefield M.J."/>
            <person name="Aken B."/>
            <person name="Amemiya C.T."/>
            <person name="Chang J.L."/>
            <person name="Duke S."/>
            <person name="Garber M."/>
            <person name="Gentles A.J."/>
            <person name="Goodstadt L."/>
            <person name="Heger A."/>
            <person name="Jurka J."/>
            <person name="Kamal M."/>
            <person name="Mauceli E."/>
            <person name="Searle S.M."/>
            <person name="Sharpe T."/>
            <person name="Baker M.L."/>
            <person name="Batzer M.A."/>
            <person name="Benos P.V."/>
            <person name="Belov K."/>
            <person name="Clamp M."/>
            <person name="Cook A."/>
            <person name="Cuff J."/>
            <person name="Das R."/>
            <person name="Davidow L."/>
            <person name="Deakin J.E."/>
            <person name="Fazzari M.J."/>
            <person name="Glass J.L."/>
            <person name="Grabherr M."/>
            <person name="Greally J.M."/>
            <person name="Gu W."/>
            <person name="Hore T.A."/>
            <person name="Huttley G.A."/>
            <person name="Kleber M."/>
            <person name="Jirtle R.L."/>
            <person name="Koina E."/>
            <person name="Lee J.T."/>
            <person name="Mahony S."/>
            <person name="Marra M.A."/>
            <person name="Miller R.D."/>
            <person name="Nicholls R.D."/>
            <person name="Oda M."/>
            <person name="Papenfuss A.T."/>
            <person name="Parra Z.E."/>
            <person name="Pollock D.D."/>
            <person name="Ray D.A."/>
            <person name="Schein J.E."/>
            <person name="Speed T.P."/>
            <person name="Thompson K."/>
            <person name="VandeBerg J.L."/>
            <person name="Wade C.M."/>
            <person name="Walker J.A."/>
            <person name="Waters P.D."/>
            <person name="Webber C."/>
            <person name="Weidman J.R."/>
            <person name="Xie X."/>
            <person name="Zody M.C."/>
            <person name="Baldwin J."/>
            <person name="Abdouelleil A."/>
            <person name="Abdulkadir J."/>
            <person name="Abebe A."/>
            <person name="Abera B."/>
            <person name="Abreu J."/>
            <person name="Acer S.C."/>
            <person name="Aftuck L."/>
            <person name="Alexander A."/>
            <person name="An P."/>
            <person name="Anderson E."/>
            <person name="Anderson S."/>
            <person name="Arachi H."/>
            <person name="Azer M."/>
            <person name="Bachantsang P."/>
            <person name="Barry A."/>
            <person name="Bayul T."/>
            <person name="Berlin A."/>
            <person name="Bessette D."/>
            <person name="Bloom T."/>
            <person name="Bloom T."/>
            <person name="Boguslavskiy L."/>
            <person name="Bonnet C."/>
            <person name="Boukhgalter B."/>
            <person name="Bourzgui I."/>
            <person name="Brown A."/>
            <person name="Cahill P."/>
            <person name="Channer S."/>
            <person name="Cheshatsang Y."/>
            <person name="Chuda L."/>
            <person name="Citroen M."/>
            <person name="Collymore A."/>
            <person name="Cooke P."/>
            <person name="Costello M."/>
            <person name="D'Aco K."/>
            <person name="Daza R."/>
            <person name="De Haan G."/>
            <person name="DeGray S."/>
            <person name="DeMaso C."/>
            <person name="Dhargay N."/>
            <person name="Dooley K."/>
            <person name="Dooley E."/>
            <person name="Doricent M."/>
            <person name="Dorje P."/>
            <person name="Dorjee K."/>
            <person name="Dupes A."/>
            <person name="Elong R."/>
            <person name="Falk J."/>
            <person name="Farina A."/>
            <person name="Faro S."/>
            <person name="Ferguson D."/>
            <person name="Fisher S."/>
            <person name="Foley C.D."/>
            <person name="Franke A."/>
            <person name="Friedrich D."/>
            <person name="Gadbois L."/>
            <person name="Gearin G."/>
            <person name="Gearin C.R."/>
            <person name="Giannoukos G."/>
            <person name="Goode T."/>
            <person name="Graham J."/>
            <person name="Grandbois E."/>
            <person name="Grewal S."/>
            <person name="Gyaltsen K."/>
            <person name="Hafez N."/>
            <person name="Hagos B."/>
            <person name="Hall J."/>
            <person name="Henson C."/>
            <person name="Hollinger A."/>
            <person name="Honan T."/>
            <person name="Huard M.D."/>
            <person name="Hughes L."/>
            <person name="Hurhula B."/>
            <person name="Husby M.E."/>
            <person name="Kamat A."/>
            <person name="Kanga B."/>
            <person name="Kashin S."/>
            <person name="Khazanovich D."/>
            <person name="Kisner P."/>
            <person name="Lance K."/>
            <person name="Lara M."/>
            <person name="Lee W."/>
            <person name="Lennon N."/>
            <person name="Letendre F."/>
            <person name="LeVine R."/>
            <person name="Lipovsky A."/>
            <person name="Liu X."/>
            <person name="Liu J."/>
            <person name="Liu S."/>
            <person name="Lokyitsang T."/>
            <person name="Lokyitsang Y."/>
            <person name="Lubonja R."/>
            <person name="Lui A."/>
            <person name="MacDonald P."/>
            <person name="Magnisalis V."/>
            <person name="Maru K."/>
            <person name="Matthews C."/>
            <person name="McCusker W."/>
            <person name="McDonough S."/>
            <person name="Mehta T."/>
            <person name="Meldrim J."/>
            <person name="Meneus L."/>
            <person name="Mihai O."/>
            <person name="Mihalev A."/>
            <person name="Mihova T."/>
            <person name="Mittelman R."/>
            <person name="Mlenga V."/>
            <person name="Montmayeur A."/>
            <person name="Mulrain L."/>
            <person name="Navidi A."/>
            <person name="Naylor J."/>
            <person name="Negash T."/>
            <person name="Nguyen T."/>
            <person name="Nguyen N."/>
            <person name="Nicol R."/>
            <person name="Norbu C."/>
            <person name="Norbu N."/>
            <person name="Novod N."/>
            <person name="O'Neill B."/>
            <person name="Osman S."/>
            <person name="Markiewicz E."/>
            <person name="Oyono O.L."/>
            <person name="Patti C."/>
            <person name="Phunkhang P."/>
            <person name="Pierre F."/>
            <person name="Priest M."/>
            <person name="Raghuraman S."/>
            <person name="Rege F."/>
            <person name="Reyes R."/>
            <person name="Rise C."/>
            <person name="Rogov P."/>
            <person name="Ross K."/>
            <person name="Ryan E."/>
            <person name="Settipalli S."/>
            <person name="Shea T."/>
            <person name="Sherpa N."/>
            <person name="Shi L."/>
            <person name="Shih D."/>
            <person name="Sparrow T."/>
            <person name="Spaulding J."/>
            <person name="Stalker J."/>
            <person name="Stange-Thomann N."/>
            <person name="Stavropoulos S."/>
            <person name="Stone C."/>
            <person name="Strader C."/>
            <person name="Tesfaye S."/>
            <person name="Thomson T."/>
            <person name="Thoulutsang Y."/>
            <person name="Thoulutsang D."/>
            <person name="Topham K."/>
            <person name="Topping I."/>
            <person name="Tsamla T."/>
            <person name="Vassiliev H."/>
            <person name="Vo A."/>
            <person name="Wangchuk T."/>
            <person name="Wangdi T."/>
            <person name="Weiand M."/>
            <person name="Wilkinson J."/>
            <person name="Wilson A."/>
            <person name="Yadav S."/>
            <person name="Young G."/>
            <person name="Yu Q."/>
            <person name="Zembek L."/>
            <person name="Zhong D."/>
            <person name="Zimmer A."/>
            <person name="Zwirko Z."/>
            <person name="Jaffe D.B."/>
            <person name="Alvarez P."/>
            <person name="Brockman W."/>
            <person name="Butler J."/>
            <person name="Chin C."/>
            <person name="Gnerre S."/>
            <person name="MacCallum I."/>
            <person name="Graves J.A."/>
            <person name="Ponting C.P."/>
            <person name="Breen M."/>
            <person name="Samollow P.B."/>
            <person name="Lander E.S."/>
            <person name="Lindblad-Toh K."/>
        </authorList>
    </citation>
    <scope>NUCLEOTIDE SEQUENCE [LARGE SCALE GENOMIC DNA]</scope>
</reference>
<keyword evidence="1" id="KW-0732">Signal</keyword>
<evidence type="ECO:0000313" key="3">
    <source>
        <dbReference type="Ensembl" id="ENSMODP00000000170.3"/>
    </source>
</evidence>
<dbReference type="GO" id="GO:0005615">
    <property type="term" value="C:extracellular space"/>
    <property type="evidence" value="ECO:0007669"/>
    <property type="project" value="InterPro"/>
</dbReference>
<feature type="signal peptide" evidence="1">
    <location>
        <begin position="1"/>
        <end position="21"/>
    </location>
</feature>
<dbReference type="Gene3D" id="3.15.10.10">
    <property type="entry name" value="Bactericidal permeability-increasing protein, domain 1"/>
    <property type="match status" value="1"/>
</dbReference>
<dbReference type="InterPro" id="IPR017943">
    <property type="entry name" value="Bactericidal_perm-incr_a/b_dom"/>
</dbReference>
<evidence type="ECO:0000259" key="2">
    <source>
        <dbReference type="Pfam" id="PF01273"/>
    </source>
</evidence>
<dbReference type="AlphaFoldDB" id="F6XT33"/>
<keyword evidence="4" id="KW-1185">Reference proteome</keyword>
<proteinExistence type="predicted"/>
<dbReference type="InParanoid" id="F6XT33"/>
<gene>
    <name evidence="3" type="primary">BPIFB1</name>
</gene>
<dbReference type="OMA" id="ELCPVIK"/>
<dbReference type="KEGG" id="mdo:103099965"/>
<feature type="domain" description="Lipid-binding serum glycoprotein N-terminal" evidence="2">
    <location>
        <begin position="47"/>
        <end position="210"/>
    </location>
</feature>
<dbReference type="Proteomes" id="UP000002280">
    <property type="component" value="Chromosome 1"/>
</dbReference>
<dbReference type="Pfam" id="PF01273">
    <property type="entry name" value="LBP_BPI_CETP"/>
    <property type="match status" value="1"/>
</dbReference>
<name>F6XT33_MONDO</name>
<evidence type="ECO:0000313" key="4">
    <source>
        <dbReference type="Proteomes" id="UP000002280"/>
    </source>
</evidence>
<dbReference type="Ensembl" id="ENSMODT00000000174.4">
    <property type="protein sequence ID" value="ENSMODP00000000170.3"/>
    <property type="gene ID" value="ENSMODG00000000148.4"/>
</dbReference>
<protein>
    <submittedName>
        <fullName evidence="3">BPI fold containing family B member 1</fullName>
    </submittedName>
</protein>
<dbReference type="GO" id="GO:0002227">
    <property type="term" value="P:innate immune response in mucosa"/>
    <property type="evidence" value="ECO:0000318"/>
    <property type="project" value="GO_Central"/>
</dbReference>
<sequence>MLQPWGLALLWGFLIMSSVQAEPEGQGLLNISPKLLKKIFLQEFDNQDTIQTLKDLPLYDAMKNNYMTNIPVIGNVVGNIMTQIIGLQVNTVNIKNLDLKFTESDRLRIKIPFDMVAGLNLAITDKLIEMRIESDIIAEIRTVIGDMGQSHLVFSYSTESLSNLQISLLQKFSFTVNYVANSVIELLLPALPKLLKKEICPVVQKSIVNMADKIENWPTLPMPFGQKYLTFEVLKSSLVDNSFQLDLNAKLLGPGGKLIKVFNESKSEVSQKIPKVGAFDFSFVIRQDVVNAIFEALLPPEELMVLLDTVLPEIARQLKSVLNKINPTAHGQLESTQIVKLLNQEFPQIILKPGSVKLSQLVVFEVFPNNRENVPLFTLAIETSSDGQFFTEGNKLFFNLLRISTDRIHLMNSSTGMFSPELLGKVISELLFSVLLPNQNGLFKNGIPLPIIKESGFQQAKAIPIQGALLIIPAKS</sequence>
<dbReference type="STRING" id="13616.ENSMODP00000000170"/>
<dbReference type="InterPro" id="IPR021193">
    <property type="entry name" value="Bpifb1"/>
</dbReference>
<dbReference type="PANTHER" id="PTHR47395">
    <property type="entry name" value="BPI FOLD-CONTAINING FAMILY B MEMBER 1"/>
    <property type="match status" value="1"/>
</dbReference>
<dbReference type="GO" id="GO:0034144">
    <property type="term" value="P:negative regulation of toll-like receptor 4 signaling pathway"/>
    <property type="evidence" value="ECO:0000318"/>
    <property type="project" value="GO_Central"/>
</dbReference>
<dbReference type="GeneID" id="103099965"/>
<reference evidence="3" key="2">
    <citation type="submission" date="2025-08" db="UniProtKB">
        <authorList>
            <consortium name="Ensembl"/>
        </authorList>
    </citation>
    <scope>IDENTIFICATION</scope>
</reference>
<accession>F6XT33</accession>
<dbReference type="GO" id="GO:0008289">
    <property type="term" value="F:lipid binding"/>
    <property type="evidence" value="ECO:0007669"/>
    <property type="project" value="InterPro"/>
</dbReference>
<feature type="chain" id="PRO_5003346216" evidence="1">
    <location>
        <begin position="22"/>
        <end position="476"/>
    </location>
</feature>
<dbReference type="GeneTree" id="ENSGT01100000263546"/>
<dbReference type="Gene3D" id="3.15.20.10">
    <property type="entry name" value="Bactericidal permeability-increasing protein, domain 2"/>
    <property type="match status" value="1"/>
</dbReference>
<dbReference type="FunCoup" id="F6XT33">
    <property type="interactions" value="48"/>
</dbReference>
<evidence type="ECO:0000256" key="1">
    <source>
        <dbReference type="SAM" id="SignalP"/>
    </source>
</evidence>
<dbReference type="PANTHER" id="PTHR47395:SF1">
    <property type="entry name" value="BPI FOLD-CONTAINING FAMILY B MEMBER 1"/>
    <property type="match status" value="1"/>
</dbReference>
<organism evidence="3 4">
    <name type="scientific">Monodelphis domestica</name>
    <name type="common">Gray short-tailed opossum</name>
    <dbReference type="NCBI Taxonomy" id="13616"/>
    <lineage>
        <taxon>Eukaryota</taxon>
        <taxon>Metazoa</taxon>
        <taxon>Chordata</taxon>
        <taxon>Craniata</taxon>
        <taxon>Vertebrata</taxon>
        <taxon>Euteleostomi</taxon>
        <taxon>Mammalia</taxon>
        <taxon>Metatheria</taxon>
        <taxon>Didelphimorphia</taxon>
        <taxon>Didelphidae</taxon>
        <taxon>Monodelphis</taxon>
    </lineage>
</organism>
<dbReference type="HOGENOM" id="CLU_050473_0_0_1"/>
<dbReference type="RefSeq" id="XP_007474443.1">
    <property type="nucleotide sequence ID" value="XM_007474381.3"/>
</dbReference>
<dbReference type="OrthoDB" id="9833455at2759"/>
<dbReference type="InterPro" id="IPR017942">
    <property type="entry name" value="Lipid-bd_serum_glycop_N"/>
</dbReference>
<dbReference type="CTD" id="92747"/>
<reference evidence="3" key="3">
    <citation type="submission" date="2025-09" db="UniProtKB">
        <authorList>
            <consortium name="Ensembl"/>
        </authorList>
    </citation>
    <scope>IDENTIFICATION</scope>
</reference>
<dbReference type="Bgee" id="ENSMODG00000000148">
    <property type="expression patterns" value="Expressed in spermatid and 10 other cell types or tissues"/>
</dbReference>
<dbReference type="SUPFAM" id="SSF55394">
    <property type="entry name" value="Bactericidal permeability-increasing protein, BPI"/>
    <property type="match status" value="2"/>
</dbReference>